<name>A0A240ENV5_9VIBR</name>
<dbReference type="GO" id="GO:0022857">
    <property type="term" value="F:transmembrane transporter activity"/>
    <property type="evidence" value="ECO:0007669"/>
    <property type="project" value="InterPro"/>
</dbReference>
<dbReference type="Gene3D" id="1.20.1720.10">
    <property type="entry name" value="Multidrug resistance protein D"/>
    <property type="match status" value="1"/>
</dbReference>
<keyword evidence="10" id="KW-1185">Reference proteome</keyword>
<evidence type="ECO:0000259" key="8">
    <source>
        <dbReference type="PROSITE" id="PS50850"/>
    </source>
</evidence>
<evidence type="ECO:0000256" key="4">
    <source>
        <dbReference type="ARBA" id="ARBA00022989"/>
    </source>
</evidence>
<protein>
    <submittedName>
        <fullName evidence="9">Multidrug resistance protein MdtL</fullName>
    </submittedName>
</protein>
<evidence type="ECO:0000256" key="7">
    <source>
        <dbReference type="SAM" id="SignalP"/>
    </source>
</evidence>
<dbReference type="InterPro" id="IPR005829">
    <property type="entry name" value="Sugar_transporter_CS"/>
</dbReference>
<evidence type="ECO:0000256" key="3">
    <source>
        <dbReference type="ARBA" id="ARBA00022692"/>
    </source>
</evidence>
<keyword evidence="5 6" id="KW-0472">Membrane</keyword>
<gene>
    <name evidence="9" type="primary">mdtL_1</name>
    <name evidence="9" type="ORF">VTH8203_03551</name>
</gene>
<dbReference type="Proteomes" id="UP000219336">
    <property type="component" value="Unassembled WGS sequence"/>
</dbReference>
<organism evidence="9 10">
    <name type="scientific">Vibrio thalassae</name>
    <dbReference type="NCBI Taxonomy" id="1243014"/>
    <lineage>
        <taxon>Bacteria</taxon>
        <taxon>Pseudomonadati</taxon>
        <taxon>Pseudomonadota</taxon>
        <taxon>Gammaproteobacteria</taxon>
        <taxon>Vibrionales</taxon>
        <taxon>Vibrionaceae</taxon>
        <taxon>Vibrio</taxon>
    </lineage>
</organism>
<evidence type="ECO:0000256" key="1">
    <source>
        <dbReference type="ARBA" id="ARBA00004141"/>
    </source>
</evidence>
<reference evidence="10" key="1">
    <citation type="submission" date="2016-06" db="EMBL/GenBank/DDBJ databases">
        <authorList>
            <person name="Rodrigo-Torres L."/>
            <person name="Arahal R.D."/>
            <person name="Lucena T."/>
        </authorList>
    </citation>
    <scope>NUCLEOTIDE SEQUENCE [LARGE SCALE GENOMIC DNA]</scope>
    <source>
        <strain evidence="10">CECT8203</strain>
    </source>
</reference>
<feature type="transmembrane region" description="Helical" evidence="6">
    <location>
        <begin position="97"/>
        <end position="118"/>
    </location>
</feature>
<dbReference type="AlphaFoldDB" id="A0A240ENV5"/>
<comment type="subcellular location">
    <subcellularLocation>
        <location evidence="1">Membrane</location>
        <topology evidence="1">Multi-pass membrane protein</topology>
    </subcellularLocation>
</comment>
<dbReference type="Pfam" id="PF07690">
    <property type="entry name" value="MFS_1"/>
    <property type="match status" value="1"/>
</dbReference>
<dbReference type="GO" id="GO:0005886">
    <property type="term" value="C:plasma membrane"/>
    <property type="evidence" value="ECO:0007669"/>
    <property type="project" value="TreeGrafter"/>
</dbReference>
<dbReference type="InterPro" id="IPR011701">
    <property type="entry name" value="MFS"/>
</dbReference>
<evidence type="ECO:0000313" key="10">
    <source>
        <dbReference type="Proteomes" id="UP000219336"/>
    </source>
</evidence>
<dbReference type="EMBL" id="OANU01000080">
    <property type="protein sequence ID" value="SNX49903.1"/>
    <property type="molecule type" value="Genomic_DNA"/>
</dbReference>
<feature type="domain" description="Major facilitator superfamily (MFS) profile" evidence="8">
    <location>
        <begin position="6"/>
        <end position="158"/>
    </location>
</feature>
<feature type="chain" id="PRO_5012060027" evidence="7">
    <location>
        <begin position="21"/>
        <end position="158"/>
    </location>
</feature>
<feature type="transmembrane region" description="Helical" evidence="6">
    <location>
        <begin position="72"/>
        <end position="91"/>
    </location>
</feature>
<keyword evidence="3 6" id="KW-0812">Transmembrane</keyword>
<dbReference type="PROSITE" id="PS00216">
    <property type="entry name" value="SUGAR_TRANSPORT_1"/>
    <property type="match status" value="1"/>
</dbReference>
<keyword evidence="7" id="KW-0732">Signal</keyword>
<dbReference type="InterPro" id="IPR020846">
    <property type="entry name" value="MFS_dom"/>
</dbReference>
<accession>A0A240ENV5</accession>
<evidence type="ECO:0000256" key="5">
    <source>
        <dbReference type="ARBA" id="ARBA00023136"/>
    </source>
</evidence>
<dbReference type="RefSeq" id="WP_390341096.1">
    <property type="nucleotide sequence ID" value="NZ_JBHUIN010000051.1"/>
</dbReference>
<evidence type="ECO:0000256" key="2">
    <source>
        <dbReference type="ARBA" id="ARBA00022448"/>
    </source>
</evidence>
<dbReference type="SUPFAM" id="SSF103473">
    <property type="entry name" value="MFS general substrate transporter"/>
    <property type="match status" value="1"/>
</dbReference>
<dbReference type="GO" id="GO:0140115">
    <property type="term" value="P:export across plasma membrane"/>
    <property type="evidence" value="ECO:0007669"/>
    <property type="project" value="UniProtKB-ARBA"/>
</dbReference>
<feature type="transmembrane region" description="Helical" evidence="6">
    <location>
        <begin position="42"/>
        <end position="60"/>
    </location>
</feature>
<feature type="signal peptide" evidence="7">
    <location>
        <begin position="1"/>
        <end position="20"/>
    </location>
</feature>
<keyword evidence="4 6" id="KW-1133">Transmembrane helix</keyword>
<evidence type="ECO:0000256" key="6">
    <source>
        <dbReference type="SAM" id="Phobius"/>
    </source>
</evidence>
<keyword evidence="2" id="KW-0813">Transport</keyword>
<dbReference type="PANTHER" id="PTHR23502:SF132">
    <property type="entry name" value="POLYAMINE TRANSPORTER 2-RELATED"/>
    <property type="match status" value="1"/>
</dbReference>
<dbReference type="InterPro" id="IPR036259">
    <property type="entry name" value="MFS_trans_sf"/>
</dbReference>
<dbReference type="GO" id="GO:0042908">
    <property type="term" value="P:xenobiotic transport"/>
    <property type="evidence" value="ECO:0007669"/>
    <property type="project" value="UniProtKB-ARBA"/>
</dbReference>
<sequence length="158" mass="17146">MAKFKIILISLLMASSYSFSSSMYTPALPDIQTALHTSEALAQQSLSVFFIALACSQLISGPLSERYGRRPVALMAAVVFVVGSLICMLAQSIDSLLLGRFVQGLGVGGLYLLCRTILQDSFNKSELMGILVWCDFHGLAQPNTDSRRLSYTTLQLGS</sequence>
<proteinExistence type="predicted"/>
<dbReference type="PANTHER" id="PTHR23502">
    <property type="entry name" value="MAJOR FACILITATOR SUPERFAMILY"/>
    <property type="match status" value="1"/>
</dbReference>
<dbReference type="PROSITE" id="PS50850">
    <property type="entry name" value="MFS"/>
    <property type="match status" value="1"/>
</dbReference>
<evidence type="ECO:0000313" key="9">
    <source>
        <dbReference type="EMBL" id="SNX49903.1"/>
    </source>
</evidence>